<dbReference type="AlphaFoldDB" id="A0A1M7JFL9"/>
<evidence type="ECO:0000313" key="6">
    <source>
        <dbReference type="EMBL" id="SHM51794.1"/>
    </source>
</evidence>
<dbReference type="EMBL" id="FRCZ01000001">
    <property type="protein sequence ID" value="SHM51794.1"/>
    <property type="molecule type" value="Genomic_DNA"/>
</dbReference>
<dbReference type="Pfam" id="PF04405">
    <property type="entry name" value="ScdA_N"/>
    <property type="match status" value="1"/>
</dbReference>
<dbReference type="Gene3D" id="1.20.120.520">
    <property type="entry name" value="nmb1532 protein domain like"/>
    <property type="match status" value="1"/>
</dbReference>
<evidence type="ECO:0000256" key="2">
    <source>
        <dbReference type="ARBA" id="ARBA00022490"/>
    </source>
</evidence>
<dbReference type="PANTHER" id="PTHR36438">
    <property type="entry name" value="IRON-SULFUR CLUSTER REPAIR PROTEIN YTFE"/>
    <property type="match status" value="1"/>
</dbReference>
<dbReference type="GO" id="GO:0046872">
    <property type="term" value="F:metal ion binding"/>
    <property type="evidence" value="ECO:0007669"/>
    <property type="project" value="UniProtKB-KW"/>
</dbReference>
<dbReference type="GO" id="GO:0005737">
    <property type="term" value="C:cytoplasm"/>
    <property type="evidence" value="ECO:0007669"/>
    <property type="project" value="UniProtKB-SubCell"/>
</dbReference>
<keyword evidence="4" id="KW-0408">Iron</keyword>
<accession>A0A1M7JFL9</accession>
<evidence type="ECO:0000256" key="1">
    <source>
        <dbReference type="ARBA" id="ARBA00004496"/>
    </source>
</evidence>
<dbReference type="PANTHER" id="PTHR36438:SF1">
    <property type="entry name" value="IRON-SULFUR CLUSTER REPAIR PROTEIN YTFE"/>
    <property type="match status" value="1"/>
</dbReference>
<keyword evidence="2" id="KW-0963">Cytoplasm</keyword>
<dbReference type="OrthoDB" id="9797132at2"/>
<proteinExistence type="predicted"/>
<comment type="subcellular location">
    <subcellularLocation>
        <location evidence="1">Cytoplasm</location>
    </subcellularLocation>
</comment>
<dbReference type="Proteomes" id="UP000184184">
    <property type="component" value="Unassembled WGS sequence"/>
</dbReference>
<dbReference type="InterPro" id="IPR019903">
    <property type="entry name" value="RIC_family"/>
</dbReference>
<dbReference type="Pfam" id="PF01814">
    <property type="entry name" value="Hemerythrin"/>
    <property type="match status" value="1"/>
</dbReference>
<dbReference type="InterPro" id="IPR012312">
    <property type="entry name" value="Hemerythrin-like"/>
</dbReference>
<feature type="domain" description="Hemerythrin-like" evidence="5">
    <location>
        <begin position="87"/>
        <end position="230"/>
    </location>
</feature>
<gene>
    <name evidence="6" type="ORF">SAMN05216179_0346</name>
</gene>
<keyword evidence="7" id="KW-1185">Reference proteome</keyword>
<reference evidence="6 7" key="1">
    <citation type="submission" date="2016-11" db="EMBL/GenBank/DDBJ databases">
        <authorList>
            <person name="Jaros S."/>
            <person name="Januszkiewicz K."/>
            <person name="Wedrychowicz H."/>
        </authorList>
    </citation>
    <scope>NUCLEOTIDE SEQUENCE [LARGE SCALE GENOMIC DNA]</scope>
    <source>
        <strain evidence="6 7">CGMCC 1.10681</strain>
    </source>
</reference>
<organism evidence="6 7">
    <name type="scientific">Gracilibacillus kekensis</name>
    <dbReference type="NCBI Taxonomy" id="1027249"/>
    <lineage>
        <taxon>Bacteria</taxon>
        <taxon>Bacillati</taxon>
        <taxon>Bacillota</taxon>
        <taxon>Bacilli</taxon>
        <taxon>Bacillales</taxon>
        <taxon>Bacillaceae</taxon>
        <taxon>Gracilibacillus</taxon>
    </lineage>
</organism>
<sequence length="233" mass="27739">MREFQLTDTPADIVKVYPKASDFFKKAKVDFCCGGDQPLQTIIDKKKKPIDGQQLISSINESYQKWKEAGNKEVNWDEVSPSEVVNYVLENHHHYLTEELTPLSQFVTKIYRVHGTHHPHLEELFKYFHQYKMEMESHMIEEERDLFPLFEQYEKNPTEQLKNRIFNLNETMIKDHEYVGELIQKMNELTNNYTLPEGACNSYRITYERLSELEQNTYQHIHLENNVLFKSVS</sequence>
<evidence type="ECO:0000256" key="3">
    <source>
        <dbReference type="ARBA" id="ARBA00022723"/>
    </source>
</evidence>
<evidence type="ECO:0000313" key="7">
    <source>
        <dbReference type="Proteomes" id="UP000184184"/>
    </source>
</evidence>
<keyword evidence="3" id="KW-0479">Metal-binding</keyword>
<dbReference type="RefSeq" id="WP_073199069.1">
    <property type="nucleotide sequence ID" value="NZ_FRCZ01000001.1"/>
</dbReference>
<dbReference type="STRING" id="1027249.SAMN05216179_0346"/>
<dbReference type="NCBIfam" id="TIGR03652">
    <property type="entry name" value="FeS_repair_RIC"/>
    <property type="match status" value="1"/>
</dbReference>
<protein>
    <submittedName>
        <fullName evidence="6">Regulator of cell morphogenesis and NO signaling</fullName>
    </submittedName>
</protein>
<evidence type="ECO:0000256" key="4">
    <source>
        <dbReference type="ARBA" id="ARBA00023004"/>
    </source>
</evidence>
<evidence type="ECO:0000259" key="5">
    <source>
        <dbReference type="Pfam" id="PF01814"/>
    </source>
</evidence>
<name>A0A1M7JFL9_9BACI</name>